<dbReference type="PaxDb" id="3880-AES66906"/>
<evidence type="ECO:0000313" key="1">
    <source>
        <dbReference type="EMBL" id="AES66906.1"/>
    </source>
</evidence>
<accession>G7IJN6</accession>
<reference evidence="1 3" key="2">
    <citation type="journal article" date="2014" name="BMC Genomics">
        <title>An improved genome release (version Mt4.0) for the model legume Medicago truncatula.</title>
        <authorList>
            <person name="Tang H."/>
            <person name="Krishnakumar V."/>
            <person name="Bidwell S."/>
            <person name="Rosen B."/>
            <person name="Chan A."/>
            <person name="Zhou S."/>
            <person name="Gentzbittel L."/>
            <person name="Childs K.L."/>
            <person name="Yandell M."/>
            <person name="Gundlach H."/>
            <person name="Mayer K.F."/>
            <person name="Schwartz D.C."/>
            <person name="Town C.D."/>
        </authorList>
    </citation>
    <scope>GENOME REANNOTATION</scope>
    <source>
        <strain evidence="2 3">cv. Jemalong A17</strain>
    </source>
</reference>
<dbReference type="Proteomes" id="UP000002051">
    <property type="component" value="Chromosome 2"/>
</dbReference>
<organism evidence="1 3">
    <name type="scientific">Medicago truncatula</name>
    <name type="common">Barrel medic</name>
    <name type="synonym">Medicago tribuloides</name>
    <dbReference type="NCBI Taxonomy" id="3880"/>
    <lineage>
        <taxon>Eukaryota</taxon>
        <taxon>Viridiplantae</taxon>
        <taxon>Streptophyta</taxon>
        <taxon>Embryophyta</taxon>
        <taxon>Tracheophyta</taxon>
        <taxon>Spermatophyta</taxon>
        <taxon>Magnoliopsida</taxon>
        <taxon>eudicotyledons</taxon>
        <taxon>Gunneridae</taxon>
        <taxon>Pentapetalae</taxon>
        <taxon>rosids</taxon>
        <taxon>fabids</taxon>
        <taxon>Fabales</taxon>
        <taxon>Fabaceae</taxon>
        <taxon>Papilionoideae</taxon>
        <taxon>50 kb inversion clade</taxon>
        <taxon>NPAAA clade</taxon>
        <taxon>Hologalegina</taxon>
        <taxon>IRL clade</taxon>
        <taxon>Trifolieae</taxon>
        <taxon>Medicago</taxon>
    </lineage>
</organism>
<dbReference type="EnsemblPlants" id="AES66906">
    <property type="protein sequence ID" value="AES66906"/>
    <property type="gene ID" value="MTR_2g083240"/>
</dbReference>
<dbReference type="HOGENOM" id="CLU_125180_0_0_1"/>
<evidence type="ECO:0000313" key="2">
    <source>
        <dbReference type="EnsemblPlants" id="AES66906"/>
    </source>
</evidence>
<protein>
    <submittedName>
        <fullName evidence="1 2">Uncharacterized protein</fullName>
    </submittedName>
</protein>
<dbReference type="EMBL" id="CM001218">
    <property type="protein sequence ID" value="AES66906.1"/>
    <property type="molecule type" value="Genomic_DNA"/>
</dbReference>
<keyword evidence="3" id="KW-1185">Reference proteome</keyword>
<gene>
    <name evidence="1" type="ordered locus">MTR_2g083240</name>
</gene>
<dbReference type="AlphaFoldDB" id="G7IJN6"/>
<evidence type="ECO:0000313" key="3">
    <source>
        <dbReference type="Proteomes" id="UP000002051"/>
    </source>
</evidence>
<dbReference type="STRING" id="3880.G7IJN6"/>
<reference evidence="2" key="3">
    <citation type="submission" date="2015-04" db="UniProtKB">
        <authorList>
            <consortium name="EnsemblPlants"/>
        </authorList>
    </citation>
    <scope>IDENTIFICATION</scope>
    <source>
        <strain evidence="2">cv. Jemalong A17</strain>
    </source>
</reference>
<sequence length="144" mass="16665">MEFYGFDPNTKLATVYYNGGTSPHLFRICNDLTFSGLKDELDQINRQLNHIDTSRVVVVEYRCPLSDSTGSLRFSRMKLTYDDDMRTMFSVFRQHNTRGPIELDVSLVRSAEQILKSLHRPRNYEEIRVLLEGPAELEVSLDDS</sequence>
<proteinExistence type="predicted"/>
<reference evidence="1 3" key="1">
    <citation type="journal article" date="2011" name="Nature">
        <title>The Medicago genome provides insight into the evolution of rhizobial symbioses.</title>
        <authorList>
            <person name="Young N.D."/>
            <person name="Debelle F."/>
            <person name="Oldroyd G.E."/>
            <person name="Geurts R."/>
            <person name="Cannon S.B."/>
            <person name="Udvardi M.K."/>
            <person name="Benedito V.A."/>
            <person name="Mayer K.F."/>
            <person name="Gouzy J."/>
            <person name="Schoof H."/>
            <person name="Van de Peer Y."/>
            <person name="Proost S."/>
            <person name="Cook D.R."/>
            <person name="Meyers B.C."/>
            <person name="Spannagl M."/>
            <person name="Cheung F."/>
            <person name="De Mita S."/>
            <person name="Krishnakumar V."/>
            <person name="Gundlach H."/>
            <person name="Zhou S."/>
            <person name="Mudge J."/>
            <person name="Bharti A.K."/>
            <person name="Murray J.D."/>
            <person name="Naoumkina M.A."/>
            <person name="Rosen B."/>
            <person name="Silverstein K.A."/>
            <person name="Tang H."/>
            <person name="Rombauts S."/>
            <person name="Zhao P.X."/>
            <person name="Zhou P."/>
            <person name="Barbe V."/>
            <person name="Bardou P."/>
            <person name="Bechner M."/>
            <person name="Bellec A."/>
            <person name="Berger A."/>
            <person name="Berges H."/>
            <person name="Bidwell S."/>
            <person name="Bisseling T."/>
            <person name="Choisne N."/>
            <person name="Couloux A."/>
            <person name="Denny R."/>
            <person name="Deshpande S."/>
            <person name="Dai X."/>
            <person name="Doyle J.J."/>
            <person name="Dudez A.M."/>
            <person name="Farmer A.D."/>
            <person name="Fouteau S."/>
            <person name="Franken C."/>
            <person name="Gibelin C."/>
            <person name="Gish J."/>
            <person name="Goldstein S."/>
            <person name="Gonzalez A.J."/>
            <person name="Green P.J."/>
            <person name="Hallab A."/>
            <person name="Hartog M."/>
            <person name="Hua A."/>
            <person name="Humphray S.J."/>
            <person name="Jeong D.H."/>
            <person name="Jing Y."/>
            <person name="Jocker A."/>
            <person name="Kenton S.M."/>
            <person name="Kim D.J."/>
            <person name="Klee K."/>
            <person name="Lai H."/>
            <person name="Lang C."/>
            <person name="Lin S."/>
            <person name="Macmil S.L."/>
            <person name="Magdelenat G."/>
            <person name="Matthews L."/>
            <person name="McCorrison J."/>
            <person name="Monaghan E.L."/>
            <person name="Mun J.H."/>
            <person name="Najar F.Z."/>
            <person name="Nicholson C."/>
            <person name="Noirot C."/>
            <person name="O'Bleness M."/>
            <person name="Paule C.R."/>
            <person name="Poulain J."/>
            <person name="Prion F."/>
            <person name="Qin B."/>
            <person name="Qu C."/>
            <person name="Retzel E.F."/>
            <person name="Riddle C."/>
            <person name="Sallet E."/>
            <person name="Samain S."/>
            <person name="Samson N."/>
            <person name="Sanders I."/>
            <person name="Saurat O."/>
            <person name="Scarpelli C."/>
            <person name="Schiex T."/>
            <person name="Segurens B."/>
            <person name="Severin A.J."/>
            <person name="Sherrier D.J."/>
            <person name="Shi R."/>
            <person name="Sims S."/>
            <person name="Singer S.R."/>
            <person name="Sinharoy S."/>
            <person name="Sterck L."/>
            <person name="Viollet A."/>
            <person name="Wang B.B."/>
            <person name="Wang K."/>
            <person name="Wang M."/>
            <person name="Wang X."/>
            <person name="Warfsmann J."/>
            <person name="Weissenbach J."/>
            <person name="White D.D."/>
            <person name="White J.D."/>
            <person name="Wiley G.B."/>
            <person name="Wincker P."/>
            <person name="Xing Y."/>
            <person name="Yang L."/>
            <person name="Yao Z."/>
            <person name="Ying F."/>
            <person name="Zhai J."/>
            <person name="Zhou L."/>
            <person name="Zuber A."/>
            <person name="Denarie J."/>
            <person name="Dixon R.A."/>
            <person name="May G.D."/>
            <person name="Schwartz D.C."/>
            <person name="Rogers J."/>
            <person name="Quetier F."/>
            <person name="Town C.D."/>
            <person name="Roe B.A."/>
        </authorList>
    </citation>
    <scope>NUCLEOTIDE SEQUENCE [LARGE SCALE GENOMIC DNA]</scope>
    <source>
        <strain evidence="1">A17</strain>
        <strain evidence="2 3">cv. Jemalong A17</strain>
    </source>
</reference>
<name>G7IJN6_MEDTR</name>
<dbReference type="eggNOG" id="ENOG502SGHM">
    <property type="taxonomic scope" value="Eukaryota"/>
</dbReference>